<accession>A0A9P0Q9X8</accession>
<evidence type="ECO:0000313" key="1">
    <source>
        <dbReference type="EMBL" id="CAH2012720.1"/>
    </source>
</evidence>
<sequence length="68" mass="7988">MYFLKDFVTPSPTQGNLISCNEDSNEIEELHSVENNENNLLHPHQCRYEHHLEAAQFLKYVKGPKKNF</sequence>
<reference evidence="1" key="1">
    <citation type="submission" date="2022-03" db="EMBL/GenBank/DDBJ databases">
        <authorList>
            <person name="Sayadi A."/>
        </authorList>
    </citation>
    <scope>NUCLEOTIDE SEQUENCE</scope>
</reference>
<organism evidence="1 2">
    <name type="scientific">Acanthoscelides obtectus</name>
    <name type="common">Bean weevil</name>
    <name type="synonym">Bruchus obtectus</name>
    <dbReference type="NCBI Taxonomy" id="200917"/>
    <lineage>
        <taxon>Eukaryota</taxon>
        <taxon>Metazoa</taxon>
        <taxon>Ecdysozoa</taxon>
        <taxon>Arthropoda</taxon>
        <taxon>Hexapoda</taxon>
        <taxon>Insecta</taxon>
        <taxon>Pterygota</taxon>
        <taxon>Neoptera</taxon>
        <taxon>Endopterygota</taxon>
        <taxon>Coleoptera</taxon>
        <taxon>Polyphaga</taxon>
        <taxon>Cucujiformia</taxon>
        <taxon>Chrysomeloidea</taxon>
        <taxon>Chrysomelidae</taxon>
        <taxon>Bruchinae</taxon>
        <taxon>Bruchini</taxon>
        <taxon>Acanthoscelides</taxon>
    </lineage>
</organism>
<evidence type="ECO:0000313" key="2">
    <source>
        <dbReference type="Proteomes" id="UP001152888"/>
    </source>
</evidence>
<protein>
    <submittedName>
        <fullName evidence="1">Uncharacterized protein</fullName>
    </submittedName>
</protein>
<keyword evidence="2" id="KW-1185">Reference proteome</keyword>
<dbReference type="AlphaFoldDB" id="A0A9P0Q9X8"/>
<dbReference type="Proteomes" id="UP001152888">
    <property type="component" value="Unassembled WGS sequence"/>
</dbReference>
<name>A0A9P0Q9X8_ACAOB</name>
<dbReference type="EMBL" id="CAKOFQ010008215">
    <property type="protein sequence ID" value="CAH2012720.1"/>
    <property type="molecule type" value="Genomic_DNA"/>
</dbReference>
<gene>
    <name evidence="1" type="ORF">ACAOBT_LOCUS32985</name>
</gene>
<comment type="caution">
    <text evidence="1">The sequence shown here is derived from an EMBL/GenBank/DDBJ whole genome shotgun (WGS) entry which is preliminary data.</text>
</comment>
<proteinExistence type="predicted"/>